<dbReference type="InterPro" id="IPR024864">
    <property type="entry name" value="Nup54/Nup57/Nup44"/>
</dbReference>
<evidence type="ECO:0000313" key="7">
    <source>
        <dbReference type="Proteomes" id="UP000799441"/>
    </source>
</evidence>
<dbReference type="Gene3D" id="1.20.5.3600">
    <property type="match status" value="1"/>
</dbReference>
<feature type="compositionally biased region" description="Low complexity" evidence="4">
    <location>
        <begin position="1"/>
        <end position="13"/>
    </location>
</feature>
<feature type="non-terminal residue" evidence="6">
    <location>
        <position position="1"/>
    </location>
</feature>
<dbReference type="AlphaFoldDB" id="A0A9P4UR19"/>
<organism evidence="6 7">
    <name type="scientific">Polychaeton citri CBS 116435</name>
    <dbReference type="NCBI Taxonomy" id="1314669"/>
    <lineage>
        <taxon>Eukaryota</taxon>
        <taxon>Fungi</taxon>
        <taxon>Dikarya</taxon>
        <taxon>Ascomycota</taxon>
        <taxon>Pezizomycotina</taxon>
        <taxon>Dothideomycetes</taxon>
        <taxon>Dothideomycetidae</taxon>
        <taxon>Capnodiales</taxon>
        <taxon>Capnodiaceae</taxon>
        <taxon>Polychaeton</taxon>
    </lineage>
</organism>
<feature type="non-terminal residue" evidence="6">
    <location>
        <position position="309"/>
    </location>
</feature>
<dbReference type="GO" id="GO:0036228">
    <property type="term" value="P:protein localization to nuclear inner membrane"/>
    <property type="evidence" value="ECO:0007669"/>
    <property type="project" value="TreeGrafter"/>
</dbReference>
<reference evidence="6" key="1">
    <citation type="journal article" date="2020" name="Stud. Mycol.">
        <title>101 Dothideomycetes genomes: a test case for predicting lifestyles and emergence of pathogens.</title>
        <authorList>
            <person name="Haridas S."/>
            <person name="Albert R."/>
            <person name="Binder M."/>
            <person name="Bloem J."/>
            <person name="Labutti K."/>
            <person name="Salamov A."/>
            <person name="Andreopoulos B."/>
            <person name="Baker S."/>
            <person name="Barry K."/>
            <person name="Bills G."/>
            <person name="Bluhm B."/>
            <person name="Cannon C."/>
            <person name="Castanera R."/>
            <person name="Culley D."/>
            <person name="Daum C."/>
            <person name="Ezra D."/>
            <person name="Gonzalez J."/>
            <person name="Henrissat B."/>
            <person name="Kuo A."/>
            <person name="Liang C."/>
            <person name="Lipzen A."/>
            <person name="Lutzoni F."/>
            <person name="Magnuson J."/>
            <person name="Mondo S."/>
            <person name="Nolan M."/>
            <person name="Ohm R."/>
            <person name="Pangilinan J."/>
            <person name="Park H.-J."/>
            <person name="Ramirez L."/>
            <person name="Alfaro M."/>
            <person name="Sun H."/>
            <person name="Tritt A."/>
            <person name="Yoshinaga Y."/>
            <person name="Zwiers L.-H."/>
            <person name="Turgeon B."/>
            <person name="Goodwin S."/>
            <person name="Spatafora J."/>
            <person name="Crous P."/>
            <person name="Grigoriev I."/>
        </authorList>
    </citation>
    <scope>NUCLEOTIDE SEQUENCE</scope>
    <source>
        <strain evidence="6">CBS 116435</strain>
    </source>
</reference>
<keyword evidence="2" id="KW-0813">Transport</keyword>
<dbReference type="PANTHER" id="PTHR13000:SF0">
    <property type="entry name" value="NUCLEOPORIN P54"/>
    <property type="match status" value="1"/>
</dbReference>
<evidence type="ECO:0000313" key="6">
    <source>
        <dbReference type="EMBL" id="KAF2722116.1"/>
    </source>
</evidence>
<dbReference type="GO" id="GO:0017056">
    <property type="term" value="F:structural constituent of nuclear pore"/>
    <property type="evidence" value="ECO:0007669"/>
    <property type="project" value="TreeGrafter"/>
</dbReference>
<feature type="region of interest" description="Disordered" evidence="4">
    <location>
        <begin position="1"/>
        <end position="39"/>
    </location>
</feature>
<dbReference type="Pfam" id="PF13874">
    <property type="entry name" value="Nup54"/>
    <property type="match status" value="1"/>
</dbReference>
<feature type="domain" description="Nucleoporin Nup54 alpha-helical" evidence="5">
    <location>
        <begin position="102"/>
        <end position="236"/>
    </location>
</feature>
<evidence type="ECO:0000256" key="1">
    <source>
        <dbReference type="ARBA" id="ARBA00004123"/>
    </source>
</evidence>
<sequence length="309" mass="34497">QQQQQQQLQQQNQPSTLSGALGQGLTATNNNSLQTSTQRDLALSRLSAAGMSTRDNAHKTVPESLLTLHSKWSPNSASTTLQTYLYNHVNPAYAPFYQPNGDDDPEKWERALSDKPGEGYVPVLCRGFGALGARIELQAKTVNEMRMRLHEMNNALTAVMRKHQLELTARLAAARRRHTQLSQQTLRLAVKTQVLRNRGYNLDAAEEGLRKQIQTLEHKVVDPGFTGREEEIWARMVGLRERARWLEVEGKKFGDQVLTQGGGGGSGKGGSVPDEVIVKTKKVLTDYDGQLALLGRELAEVEKDFREWQ</sequence>
<feature type="compositionally biased region" description="Polar residues" evidence="4">
    <location>
        <begin position="25"/>
        <end position="39"/>
    </location>
</feature>
<dbReference type="InterPro" id="IPR025712">
    <property type="entry name" value="Nup54_alpha-helical_dom"/>
</dbReference>
<dbReference type="Gene3D" id="1.20.5.490">
    <property type="entry name" value="Single helix bin"/>
    <property type="match status" value="1"/>
</dbReference>
<dbReference type="EMBL" id="MU003785">
    <property type="protein sequence ID" value="KAF2722116.1"/>
    <property type="molecule type" value="Genomic_DNA"/>
</dbReference>
<evidence type="ECO:0000256" key="2">
    <source>
        <dbReference type="ARBA" id="ARBA00022448"/>
    </source>
</evidence>
<evidence type="ECO:0000256" key="3">
    <source>
        <dbReference type="ARBA" id="ARBA00023242"/>
    </source>
</evidence>
<evidence type="ECO:0000256" key="4">
    <source>
        <dbReference type="SAM" id="MobiDB-lite"/>
    </source>
</evidence>
<accession>A0A9P4UR19</accession>
<proteinExistence type="predicted"/>
<comment type="subcellular location">
    <subcellularLocation>
        <location evidence="1">Nucleus</location>
    </subcellularLocation>
</comment>
<name>A0A9P4UR19_9PEZI</name>
<dbReference type="GO" id="GO:0006999">
    <property type="term" value="P:nuclear pore organization"/>
    <property type="evidence" value="ECO:0007669"/>
    <property type="project" value="TreeGrafter"/>
</dbReference>
<dbReference type="Proteomes" id="UP000799441">
    <property type="component" value="Unassembled WGS sequence"/>
</dbReference>
<gene>
    <name evidence="6" type="ORF">K431DRAFT_198824</name>
</gene>
<keyword evidence="7" id="KW-1185">Reference proteome</keyword>
<dbReference type="PANTHER" id="PTHR13000">
    <property type="entry name" value="NUCLEOPORIN P54"/>
    <property type="match status" value="1"/>
</dbReference>
<comment type="caution">
    <text evidence="6">The sequence shown here is derived from an EMBL/GenBank/DDBJ whole genome shotgun (WGS) entry which is preliminary data.</text>
</comment>
<dbReference type="GO" id="GO:0044613">
    <property type="term" value="C:nuclear pore central transport channel"/>
    <property type="evidence" value="ECO:0007669"/>
    <property type="project" value="TreeGrafter"/>
</dbReference>
<evidence type="ECO:0000259" key="5">
    <source>
        <dbReference type="Pfam" id="PF13874"/>
    </source>
</evidence>
<keyword evidence="3" id="KW-0539">Nucleus</keyword>
<dbReference type="GO" id="GO:0006607">
    <property type="term" value="P:NLS-bearing protein import into nucleus"/>
    <property type="evidence" value="ECO:0007669"/>
    <property type="project" value="TreeGrafter"/>
</dbReference>
<dbReference type="Pfam" id="PF18570">
    <property type="entry name" value="Nup54_57_C"/>
    <property type="match status" value="1"/>
</dbReference>
<dbReference type="OrthoDB" id="6162375at2759"/>
<protein>
    <recommendedName>
        <fullName evidence="5">Nucleoporin Nup54 alpha-helical domain-containing protein</fullName>
    </recommendedName>
</protein>